<name>S4RDR8_PETMA</name>
<feature type="compositionally biased region" description="Pro residues" evidence="6">
    <location>
        <begin position="1"/>
        <end position="15"/>
    </location>
</feature>
<keyword evidence="3" id="KW-0805">Transcription regulation</keyword>
<dbReference type="Gene3D" id="1.20.120.1110">
    <property type="entry name" value="TAFH/NHR1 domain"/>
    <property type="match status" value="1"/>
</dbReference>
<comment type="similarity">
    <text evidence="2">Belongs to the TAF4 family.</text>
</comment>
<dbReference type="SMART" id="SM00549">
    <property type="entry name" value="TAFH"/>
    <property type="match status" value="1"/>
</dbReference>
<dbReference type="GeneTree" id="ENSGT00390000011620"/>
<dbReference type="STRING" id="7757.ENSPMAP00000003350"/>
<dbReference type="PANTHER" id="PTHR15138:SF14">
    <property type="entry name" value="TRANSCRIPTION INITIATION FACTOR TFIID SUBUNIT 4"/>
    <property type="match status" value="1"/>
</dbReference>
<dbReference type="HOGENOM" id="CLU_010576_2_1_1"/>
<dbReference type="GO" id="GO:0005669">
    <property type="term" value="C:transcription factor TFIID complex"/>
    <property type="evidence" value="ECO:0007669"/>
    <property type="project" value="InterPro"/>
</dbReference>
<dbReference type="OMA" id="QMRNANA"/>
<dbReference type="InterPro" id="IPR003894">
    <property type="entry name" value="TAFH_NHR1"/>
</dbReference>
<reference evidence="8" key="1">
    <citation type="submission" date="2025-08" db="UniProtKB">
        <authorList>
            <consortium name="Ensembl"/>
        </authorList>
    </citation>
    <scope>IDENTIFICATION</scope>
</reference>
<evidence type="ECO:0000256" key="2">
    <source>
        <dbReference type="ARBA" id="ARBA00006178"/>
    </source>
</evidence>
<accession>S4RDR8</accession>
<dbReference type="GO" id="GO:0006367">
    <property type="term" value="P:transcription initiation at RNA polymerase II promoter"/>
    <property type="evidence" value="ECO:0007669"/>
    <property type="project" value="TreeGrafter"/>
</dbReference>
<comment type="subcellular location">
    <subcellularLocation>
        <location evidence="1">Nucleus</location>
    </subcellularLocation>
</comment>
<feature type="region of interest" description="Disordered" evidence="6">
    <location>
        <begin position="1"/>
        <end position="30"/>
    </location>
</feature>
<dbReference type="GO" id="GO:0016251">
    <property type="term" value="F:RNA polymerase II general transcription initiation factor activity"/>
    <property type="evidence" value="ECO:0007669"/>
    <property type="project" value="TreeGrafter"/>
</dbReference>
<dbReference type="GO" id="GO:0003677">
    <property type="term" value="F:DNA binding"/>
    <property type="evidence" value="ECO:0007669"/>
    <property type="project" value="TreeGrafter"/>
</dbReference>
<dbReference type="PANTHER" id="PTHR15138">
    <property type="entry name" value="TRANSCRIPTION INITIATION FACTOR TFIID SUBUNIT 4"/>
    <property type="match status" value="1"/>
</dbReference>
<evidence type="ECO:0000313" key="8">
    <source>
        <dbReference type="Ensembl" id="ENSPMAP00000003350.1"/>
    </source>
</evidence>
<evidence type="ECO:0000256" key="6">
    <source>
        <dbReference type="SAM" id="MobiDB-lite"/>
    </source>
</evidence>
<evidence type="ECO:0000256" key="4">
    <source>
        <dbReference type="ARBA" id="ARBA00023163"/>
    </source>
</evidence>
<evidence type="ECO:0000256" key="5">
    <source>
        <dbReference type="ARBA" id="ARBA00023242"/>
    </source>
</evidence>
<protein>
    <recommendedName>
        <fullName evidence="7">TAFH domain-containing protein</fullName>
    </recommendedName>
</protein>
<dbReference type="SUPFAM" id="SSF158553">
    <property type="entry name" value="TAFH domain-like"/>
    <property type="match status" value="1"/>
</dbReference>
<evidence type="ECO:0000256" key="3">
    <source>
        <dbReference type="ARBA" id="ARBA00023015"/>
    </source>
</evidence>
<dbReference type="InterPro" id="IPR045144">
    <property type="entry name" value="TAF4"/>
</dbReference>
<sequence length="474" mass="50679">PPAVLPPSPGHPPSLVPNARPFPTTRRWPRQPLSAAPAFFTSGLRVLCDGAVAAPSPPSPCHRCVSAGMVLVQKEGHLILLPHSALQQLRPATPGAAPQFRLPPIHQQPPGTHVIARSVAPTIIKQISPGQTVASTQPTPLQAKVIQPPTVISAPPAAATFSTATLTRPPTPTTPPLRSLTAPSSAAQELMENVKKCKNFLSTLVKLASTGQQSPETAHNVKDLVQSLLDGKIEPEEFTSRLQKELKSSPQPYLVPFLKKSLPALRQMNKNLQTFPAATSSSSAPVPSISLSTIRPTLATGTGLLGIEFLYLTQPARVVVGDKVDITFLVCKNKHGEETVCSPSQDSGRTYKLRSITQSHSRSHLLTVRHNWLFPTLQPIRLTKFLIKILMALAYVDHTASTAQKGKFKDAGGGTFKDDDDINDVASMAGVNINEESAHIAATGSDTVGTQIRSCRDEAFLSGTPLLARMQDIG</sequence>
<reference evidence="8" key="2">
    <citation type="submission" date="2025-09" db="UniProtKB">
        <authorList>
            <consortium name="Ensembl"/>
        </authorList>
    </citation>
    <scope>IDENTIFICATION</scope>
</reference>
<dbReference type="AlphaFoldDB" id="S4RDR8"/>
<dbReference type="InterPro" id="IPR037249">
    <property type="entry name" value="TAFH/NHR1_dom_sf"/>
</dbReference>
<dbReference type="Pfam" id="PF05236">
    <property type="entry name" value="TAF4"/>
    <property type="match status" value="1"/>
</dbReference>
<dbReference type="Ensembl" id="ENSPMAT00000003365.1">
    <property type="protein sequence ID" value="ENSPMAP00000003350.1"/>
    <property type="gene ID" value="ENSPMAG00000003074.1"/>
</dbReference>
<dbReference type="PROSITE" id="PS51119">
    <property type="entry name" value="TAFH"/>
    <property type="match status" value="1"/>
</dbReference>
<keyword evidence="4" id="KW-0804">Transcription</keyword>
<organism evidence="8">
    <name type="scientific">Petromyzon marinus</name>
    <name type="common">Sea lamprey</name>
    <dbReference type="NCBI Taxonomy" id="7757"/>
    <lineage>
        <taxon>Eukaryota</taxon>
        <taxon>Metazoa</taxon>
        <taxon>Chordata</taxon>
        <taxon>Craniata</taxon>
        <taxon>Vertebrata</taxon>
        <taxon>Cyclostomata</taxon>
        <taxon>Hyperoartia</taxon>
        <taxon>Petromyzontiformes</taxon>
        <taxon>Petromyzontidae</taxon>
        <taxon>Petromyzon</taxon>
    </lineage>
</organism>
<dbReference type="Pfam" id="PF07531">
    <property type="entry name" value="TAFH"/>
    <property type="match status" value="1"/>
</dbReference>
<dbReference type="InterPro" id="IPR007900">
    <property type="entry name" value="TAF4_C"/>
</dbReference>
<evidence type="ECO:0000259" key="7">
    <source>
        <dbReference type="PROSITE" id="PS51119"/>
    </source>
</evidence>
<proteinExistence type="inferred from homology"/>
<feature type="domain" description="TAFH" evidence="7">
    <location>
        <begin position="191"/>
        <end position="288"/>
    </location>
</feature>
<evidence type="ECO:0000256" key="1">
    <source>
        <dbReference type="ARBA" id="ARBA00004123"/>
    </source>
</evidence>
<keyword evidence="5" id="KW-0539">Nucleus</keyword>